<evidence type="ECO:0000256" key="4">
    <source>
        <dbReference type="ARBA" id="ARBA00004762"/>
    </source>
</evidence>
<feature type="binding site" evidence="16">
    <location>
        <position position="241"/>
    </location>
    <ligand>
        <name>Mg(2+)</name>
        <dbReference type="ChEBI" id="CHEBI:18420"/>
    </ligand>
</feature>
<dbReference type="PROSITE" id="PS00470">
    <property type="entry name" value="IDH_IMDH"/>
    <property type="match status" value="1"/>
</dbReference>
<dbReference type="GO" id="GO:0003862">
    <property type="term" value="F:3-isopropylmalate dehydrogenase activity"/>
    <property type="evidence" value="ECO:0007669"/>
    <property type="project" value="UniProtKB-UniRule"/>
</dbReference>
<dbReference type="PANTHER" id="PTHR42979:SF1">
    <property type="entry name" value="3-ISOPROPYLMALATE DEHYDROGENASE"/>
    <property type="match status" value="1"/>
</dbReference>
<comment type="cofactor">
    <cofactor evidence="2">
        <name>Mn(2+)</name>
        <dbReference type="ChEBI" id="CHEBI:29035"/>
    </cofactor>
</comment>
<evidence type="ECO:0000256" key="10">
    <source>
        <dbReference type="ARBA" id="ARBA00022723"/>
    </source>
</evidence>
<evidence type="ECO:0000256" key="5">
    <source>
        <dbReference type="ARBA" id="ARBA00008319"/>
    </source>
</evidence>
<evidence type="ECO:0000256" key="7">
    <source>
        <dbReference type="ARBA" id="ARBA00022430"/>
    </source>
</evidence>
<keyword evidence="13 16" id="KW-0520">NAD</keyword>
<dbReference type="UniPathway" id="UPA00048">
    <property type="reaction ID" value="UER00072"/>
</dbReference>
<comment type="similarity">
    <text evidence="5 16">Belongs to the isocitrate and isopropylmalate dehydrogenases family. LeuB type 1 subfamily.</text>
</comment>
<dbReference type="OrthoDB" id="9806254at2"/>
<keyword evidence="12 16" id="KW-0560">Oxidoreductase</keyword>
<dbReference type="PANTHER" id="PTHR42979">
    <property type="entry name" value="3-ISOPROPYLMALATE DEHYDROGENASE"/>
    <property type="match status" value="1"/>
</dbReference>
<keyword evidence="16" id="KW-0464">Manganese</keyword>
<dbReference type="EC" id="1.1.1.85" evidence="16"/>
<evidence type="ECO:0000256" key="14">
    <source>
        <dbReference type="ARBA" id="ARBA00023304"/>
    </source>
</evidence>
<dbReference type="RefSeq" id="WP_084053442.1">
    <property type="nucleotide sequence ID" value="NZ_FWWT01000019.1"/>
</dbReference>
<evidence type="ECO:0000313" key="20">
    <source>
        <dbReference type="Proteomes" id="UP000192731"/>
    </source>
</evidence>
<dbReference type="SUPFAM" id="SSF53659">
    <property type="entry name" value="Isocitrate/Isopropylmalate dehydrogenase-like"/>
    <property type="match status" value="1"/>
</dbReference>
<dbReference type="InterPro" id="IPR019818">
    <property type="entry name" value="IsoCit/isopropylmalate_DH_CS"/>
</dbReference>
<feature type="binding site" evidence="16">
    <location>
        <begin position="75"/>
        <end position="88"/>
    </location>
    <ligand>
        <name>NAD(+)</name>
        <dbReference type="ChEBI" id="CHEBI:57540"/>
    </ligand>
</feature>
<dbReference type="GO" id="GO:0005829">
    <property type="term" value="C:cytosol"/>
    <property type="evidence" value="ECO:0007669"/>
    <property type="project" value="TreeGrafter"/>
</dbReference>
<comment type="pathway">
    <text evidence="4 16 17">Amino-acid biosynthesis; L-leucine biosynthesis; L-leucine from 3-methyl-2-oxobutanoate: step 3/4.</text>
</comment>
<evidence type="ECO:0000256" key="1">
    <source>
        <dbReference type="ARBA" id="ARBA00000624"/>
    </source>
</evidence>
<keyword evidence="7 16" id="KW-0432">Leucine biosynthesis</keyword>
<feature type="site" description="Important for catalysis" evidence="16">
    <location>
        <position position="185"/>
    </location>
</feature>
<dbReference type="SMART" id="SM01329">
    <property type="entry name" value="Iso_dh"/>
    <property type="match status" value="1"/>
</dbReference>
<dbReference type="InterPro" id="IPR024084">
    <property type="entry name" value="IsoPropMal-DH-like_dom"/>
</dbReference>
<dbReference type="Pfam" id="PF00180">
    <property type="entry name" value="Iso_dh"/>
    <property type="match status" value="1"/>
</dbReference>
<evidence type="ECO:0000256" key="17">
    <source>
        <dbReference type="RuleBase" id="RU004445"/>
    </source>
</evidence>
<dbReference type="FunFam" id="3.40.718.10:FF:000028">
    <property type="entry name" value="3-isopropylmalate dehydrogenase"/>
    <property type="match status" value="1"/>
</dbReference>
<keyword evidence="14 16" id="KW-0100">Branched-chain amino acid biosynthesis</keyword>
<sequence>MTKLVILPGDGIGPEIIDASLPILEKVSEKFNLEFSMETADFGGNAYDKHGNPFPDETWEKVQNSNAVILGSVGGPKWDDLPRELRPEAALLGIRKRLGLYCNIRPVKYHDILASKVVWKEEYIKGVDIVIIRELTGGAYFGAKGRDEHKAFDNIEYTAEEVERIVRRGFEIAMNRKKVLHSVDKANVLESSRLWREVTLRVAKEYPEVRLEHLYVDNAALQLVINPKQFDVIVTENMFGDILSDQAAALAGSLGMLPSASLGGEIGVYEPAHGSAPDIAGQDKANPLATILSLAMMLRFTCKNEEAAKAIEVAVEKVMNAGFATIDIAGPNSKLVGTKEMAELVLKEI</sequence>
<feature type="binding site" evidence="16">
    <location>
        <position position="245"/>
    </location>
    <ligand>
        <name>Mg(2+)</name>
        <dbReference type="ChEBI" id="CHEBI:18420"/>
    </ligand>
</feature>
<comment type="catalytic activity">
    <reaction evidence="1 16 17">
        <text>(2R,3S)-3-isopropylmalate + NAD(+) = 4-methyl-2-oxopentanoate + CO2 + NADH</text>
        <dbReference type="Rhea" id="RHEA:32271"/>
        <dbReference type="ChEBI" id="CHEBI:16526"/>
        <dbReference type="ChEBI" id="CHEBI:17865"/>
        <dbReference type="ChEBI" id="CHEBI:35121"/>
        <dbReference type="ChEBI" id="CHEBI:57540"/>
        <dbReference type="ChEBI" id="CHEBI:57945"/>
        <dbReference type="EC" id="1.1.1.85"/>
    </reaction>
</comment>
<evidence type="ECO:0000256" key="15">
    <source>
        <dbReference type="ARBA" id="ARBA00023577"/>
    </source>
</evidence>
<evidence type="ECO:0000256" key="8">
    <source>
        <dbReference type="ARBA" id="ARBA00022490"/>
    </source>
</evidence>
<accession>A0A1W1VEA2</accession>
<keyword evidence="10 16" id="KW-0479">Metal-binding</keyword>
<keyword evidence="9 16" id="KW-0028">Amino-acid biosynthesis</keyword>
<name>A0A1W1VEA2_DESTI</name>
<dbReference type="EMBL" id="FWWT01000019">
    <property type="protein sequence ID" value="SMB91777.1"/>
    <property type="molecule type" value="Genomic_DNA"/>
</dbReference>
<feature type="domain" description="Isopropylmalate dehydrogenase-like" evidence="18">
    <location>
        <begin position="3"/>
        <end position="345"/>
    </location>
</feature>
<comment type="function">
    <text evidence="15 16 17">Catalyzes the oxidation of 3-carboxy-2-hydroxy-4-methylpentanoate (3-isopropylmalate) to 3-carboxy-4-methyl-2-oxopentanoate. The product decarboxylates to 4-methyl-2 oxopentanoate.</text>
</comment>
<comment type="subunit">
    <text evidence="6 16 17">Homodimer.</text>
</comment>
<gene>
    <name evidence="16" type="primary">leuB</name>
    <name evidence="19" type="ORF">SAMN00017405_2244</name>
</gene>
<dbReference type="AlphaFoldDB" id="A0A1W1VEA2"/>
<feature type="binding site" evidence="16">
    <location>
        <position position="95"/>
    </location>
    <ligand>
        <name>substrate</name>
    </ligand>
</feature>
<dbReference type="NCBIfam" id="TIGR00169">
    <property type="entry name" value="leuB"/>
    <property type="match status" value="1"/>
</dbReference>
<evidence type="ECO:0000256" key="2">
    <source>
        <dbReference type="ARBA" id="ARBA00001936"/>
    </source>
</evidence>
<dbReference type="GO" id="GO:0000287">
    <property type="term" value="F:magnesium ion binding"/>
    <property type="evidence" value="ECO:0007669"/>
    <property type="project" value="InterPro"/>
</dbReference>
<comment type="cofactor">
    <cofactor evidence="16 17">
        <name>Mg(2+)</name>
        <dbReference type="ChEBI" id="CHEBI:18420"/>
    </cofactor>
    <cofactor evidence="16 17">
        <name>Mn(2+)</name>
        <dbReference type="ChEBI" id="CHEBI:29035"/>
    </cofactor>
    <text evidence="16 17">Binds 1 Mg(2+) or Mn(2+) ion per subunit.</text>
</comment>
<keyword evidence="8 16" id="KW-0963">Cytoplasm</keyword>
<dbReference type="GO" id="GO:0051287">
    <property type="term" value="F:NAD binding"/>
    <property type="evidence" value="ECO:0007669"/>
    <property type="project" value="InterPro"/>
</dbReference>
<keyword evidence="20" id="KW-1185">Reference proteome</keyword>
<dbReference type="Proteomes" id="UP000192731">
    <property type="component" value="Unassembled WGS sequence"/>
</dbReference>
<organism evidence="19 20">
    <name type="scientific">Desulfonispora thiosulfatigenes DSM 11270</name>
    <dbReference type="NCBI Taxonomy" id="656914"/>
    <lineage>
        <taxon>Bacteria</taxon>
        <taxon>Bacillati</taxon>
        <taxon>Bacillota</taxon>
        <taxon>Clostridia</taxon>
        <taxon>Eubacteriales</taxon>
        <taxon>Peptococcaceae</taxon>
        <taxon>Desulfonispora</taxon>
    </lineage>
</organism>
<dbReference type="GO" id="GO:0009098">
    <property type="term" value="P:L-leucine biosynthetic process"/>
    <property type="evidence" value="ECO:0007669"/>
    <property type="project" value="UniProtKB-UniRule"/>
</dbReference>
<reference evidence="19 20" key="1">
    <citation type="submission" date="2017-04" db="EMBL/GenBank/DDBJ databases">
        <authorList>
            <person name="Afonso C.L."/>
            <person name="Miller P.J."/>
            <person name="Scott M.A."/>
            <person name="Spackman E."/>
            <person name="Goraichik I."/>
            <person name="Dimitrov K.M."/>
            <person name="Suarez D.L."/>
            <person name="Swayne D.E."/>
        </authorList>
    </citation>
    <scope>NUCLEOTIDE SEQUENCE [LARGE SCALE GENOMIC DNA]</scope>
    <source>
        <strain evidence="19 20">DSM 11270</strain>
    </source>
</reference>
<feature type="binding site" evidence="16">
    <location>
        <position position="217"/>
    </location>
    <ligand>
        <name>substrate</name>
    </ligand>
</feature>
<evidence type="ECO:0000259" key="18">
    <source>
        <dbReference type="SMART" id="SM01329"/>
    </source>
</evidence>
<keyword evidence="11 16" id="KW-0460">Magnesium</keyword>
<feature type="binding site" evidence="16">
    <location>
        <begin position="274"/>
        <end position="286"/>
    </location>
    <ligand>
        <name>NAD(+)</name>
        <dbReference type="ChEBI" id="CHEBI:57540"/>
    </ligand>
</feature>
<dbReference type="HAMAP" id="MF_01033">
    <property type="entry name" value="LeuB_type1"/>
    <property type="match status" value="1"/>
</dbReference>
<dbReference type="InterPro" id="IPR004429">
    <property type="entry name" value="Isopropylmalate_DH"/>
</dbReference>
<protein>
    <recommendedName>
        <fullName evidence="16">3-isopropylmalate dehydrogenase</fullName>
        <ecNumber evidence="16">1.1.1.85</ecNumber>
    </recommendedName>
    <alternativeName>
        <fullName evidence="16">3-IPM-DH</fullName>
    </alternativeName>
    <alternativeName>
        <fullName evidence="16">Beta-IPM dehydrogenase</fullName>
        <shortName evidence="16">IMDH</shortName>
    </alternativeName>
</protein>
<feature type="binding site" evidence="16">
    <location>
        <position position="105"/>
    </location>
    <ligand>
        <name>substrate</name>
    </ligand>
</feature>
<comment type="subcellular location">
    <subcellularLocation>
        <location evidence="3 16">Cytoplasm</location>
    </subcellularLocation>
</comment>
<evidence type="ECO:0000256" key="13">
    <source>
        <dbReference type="ARBA" id="ARBA00023027"/>
    </source>
</evidence>
<evidence type="ECO:0000256" key="16">
    <source>
        <dbReference type="HAMAP-Rule" id="MF_01033"/>
    </source>
</evidence>
<feature type="binding site" evidence="16">
    <location>
        <position position="217"/>
    </location>
    <ligand>
        <name>Mg(2+)</name>
        <dbReference type="ChEBI" id="CHEBI:18420"/>
    </ligand>
</feature>
<feature type="binding site" evidence="16">
    <location>
        <position position="133"/>
    </location>
    <ligand>
        <name>substrate</name>
    </ligand>
</feature>
<evidence type="ECO:0000256" key="11">
    <source>
        <dbReference type="ARBA" id="ARBA00022842"/>
    </source>
</evidence>
<dbReference type="Gene3D" id="3.40.718.10">
    <property type="entry name" value="Isopropylmalate Dehydrogenase"/>
    <property type="match status" value="1"/>
</dbReference>
<feature type="site" description="Important for catalysis" evidence="16">
    <location>
        <position position="140"/>
    </location>
</feature>
<proteinExistence type="inferred from homology"/>
<evidence type="ECO:0000256" key="3">
    <source>
        <dbReference type="ARBA" id="ARBA00004496"/>
    </source>
</evidence>
<evidence type="ECO:0000313" key="19">
    <source>
        <dbReference type="EMBL" id="SMB91777.1"/>
    </source>
</evidence>
<dbReference type="STRING" id="656914.SAMN00017405_2244"/>
<evidence type="ECO:0000256" key="9">
    <source>
        <dbReference type="ARBA" id="ARBA00022605"/>
    </source>
</evidence>
<evidence type="ECO:0000256" key="12">
    <source>
        <dbReference type="ARBA" id="ARBA00023002"/>
    </source>
</evidence>
<evidence type="ECO:0000256" key="6">
    <source>
        <dbReference type="ARBA" id="ARBA00011738"/>
    </source>
</evidence>